<gene>
    <name evidence="10" type="ORF">HH212_10935</name>
</gene>
<dbReference type="KEGG" id="mfy:HH212_10935"/>
<dbReference type="GO" id="GO:0000155">
    <property type="term" value="F:phosphorelay sensor kinase activity"/>
    <property type="evidence" value="ECO:0007669"/>
    <property type="project" value="InterPro"/>
</dbReference>
<dbReference type="Pfam" id="PF00512">
    <property type="entry name" value="HisKA"/>
    <property type="match status" value="1"/>
</dbReference>
<dbReference type="SMART" id="SM00388">
    <property type="entry name" value="HisKA"/>
    <property type="match status" value="1"/>
</dbReference>
<keyword evidence="8" id="KW-0902">Two-component regulatory system</keyword>
<accession>A0A7Z2VWG7</accession>
<dbReference type="Gene3D" id="3.30.565.10">
    <property type="entry name" value="Histidine kinase-like ATPase, C-terminal domain"/>
    <property type="match status" value="1"/>
</dbReference>
<dbReference type="InterPro" id="IPR003594">
    <property type="entry name" value="HATPase_dom"/>
</dbReference>
<dbReference type="InterPro" id="IPR050351">
    <property type="entry name" value="BphY/WalK/GraS-like"/>
</dbReference>
<sequence length="384" mass="42079">MPTHLIPTNEFSVSSYRMLSLRDTVLQSWENHVRTRLASAQKLSQPVLIDTMPVLYERLCSALTPAYFTRDGLDVASIGAEHGVERANLSDYDAEAILAEFQMFRSVLFDVLDAHDVTLTAPERRALHLTIDAAVRESVRAFVAATNSLRERVAGALAHDLRQPASNMVLGANLILRADPAPDIARWAERIVRNGERMSGMLEELLDALAIQAGERLSLQLAQFDMLELARSVTERARDYQGADVRLEGKRVTGWWSQAAFERALENLLNNAQKYGEPGKPIDVSVADSKGRMILSVRNQGRPIPAGELDAIFQQFVRSSDAGVSSTGSWGLGLPYVRSVAQGHGGSAVVYSDANEGTVFVMDVPVDARPFQQGELPNVGQPQA</sequence>
<dbReference type="SUPFAM" id="SSF47384">
    <property type="entry name" value="Homodimeric domain of signal transducing histidine kinase"/>
    <property type="match status" value="1"/>
</dbReference>
<reference evidence="10 11" key="1">
    <citation type="submission" date="2020-04" db="EMBL/GenBank/DDBJ databases">
        <title>Genome sequencing of novel species.</title>
        <authorList>
            <person name="Heo J."/>
            <person name="Kim S.-J."/>
            <person name="Kim J.-S."/>
            <person name="Hong S.-B."/>
            <person name="Kwon S.-W."/>
        </authorList>
    </citation>
    <scope>NUCLEOTIDE SEQUENCE [LARGE SCALE GENOMIC DNA]</scope>
    <source>
        <strain evidence="10 11">GN2-R2</strain>
    </source>
</reference>
<dbReference type="InterPro" id="IPR004358">
    <property type="entry name" value="Sig_transdc_His_kin-like_C"/>
</dbReference>
<keyword evidence="5" id="KW-0547">Nucleotide-binding</keyword>
<dbReference type="RefSeq" id="WP_170202501.1">
    <property type="nucleotide sequence ID" value="NZ_CP051685.1"/>
</dbReference>
<dbReference type="CDD" id="cd00075">
    <property type="entry name" value="HATPase"/>
    <property type="match status" value="1"/>
</dbReference>
<dbReference type="PRINTS" id="PR00344">
    <property type="entry name" value="BCTRLSENSOR"/>
</dbReference>
<dbReference type="InterPro" id="IPR036097">
    <property type="entry name" value="HisK_dim/P_sf"/>
</dbReference>
<dbReference type="InterPro" id="IPR003661">
    <property type="entry name" value="HisK_dim/P_dom"/>
</dbReference>
<organism evidence="10 11">
    <name type="scientific">Massilia forsythiae</name>
    <dbReference type="NCBI Taxonomy" id="2728020"/>
    <lineage>
        <taxon>Bacteria</taxon>
        <taxon>Pseudomonadati</taxon>
        <taxon>Pseudomonadota</taxon>
        <taxon>Betaproteobacteria</taxon>
        <taxon>Burkholderiales</taxon>
        <taxon>Oxalobacteraceae</taxon>
        <taxon>Telluria group</taxon>
        <taxon>Massilia</taxon>
    </lineage>
</organism>
<dbReference type="GO" id="GO:0000156">
    <property type="term" value="F:phosphorelay response regulator activity"/>
    <property type="evidence" value="ECO:0007669"/>
    <property type="project" value="TreeGrafter"/>
</dbReference>
<evidence type="ECO:0000313" key="10">
    <source>
        <dbReference type="EMBL" id="QJE00469.1"/>
    </source>
</evidence>
<evidence type="ECO:0000259" key="9">
    <source>
        <dbReference type="PROSITE" id="PS50109"/>
    </source>
</evidence>
<dbReference type="InterPro" id="IPR036890">
    <property type="entry name" value="HATPase_C_sf"/>
</dbReference>
<dbReference type="Proteomes" id="UP000502415">
    <property type="component" value="Chromosome"/>
</dbReference>
<dbReference type="GO" id="GO:0007234">
    <property type="term" value="P:osmosensory signaling via phosphorelay pathway"/>
    <property type="evidence" value="ECO:0007669"/>
    <property type="project" value="TreeGrafter"/>
</dbReference>
<dbReference type="GO" id="GO:0030295">
    <property type="term" value="F:protein kinase activator activity"/>
    <property type="evidence" value="ECO:0007669"/>
    <property type="project" value="TreeGrafter"/>
</dbReference>
<dbReference type="AlphaFoldDB" id="A0A7Z2VWG7"/>
<evidence type="ECO:0000256" key="3">
    <source>
        <dbReference type="ARBA" id="ARBA00022553"/>
    </source>
</evidence>
<evidence type="ECO:0000256" key="4">
    <source>
        <dbReference type="ARBA" id="ARBA00022679"/>
    </source>
</evidence>
<evidence type="ECO:0000256" key="6">
    <source>
        <dbReference type="ARBA" id="ARBA00022777"/>
    </source>
</evidence>
<dbReference type="CDD" id="cd00082">
    <property type="entry name" value="HisKA"/>
    <property type="match status" value="1"/>
</dbReference>
<keyword evidence="6 10" id="KW-0418">Kinase</keyword>
<dbReference type="PANTHER" id="PTHR42878:SF7">
    <property type="entry name" value="SENSOR HISTIDINE KINASE GLRK"/>
    <property type="match status" value="1"/>
</dbReference>
<name>A0A7Z2VWG7_9BURK</name>
<dbReference type="Gene3D" id="1.10.287.130">
    <property type="match status" value="1"/>
</dbReference>
<keyword evidence="11" id="KW-1185">Reference proteome</keyword>
<dbReference type="GO" id="GO:0005524">
    <property type="term" value="F:ATP binding"/>
    <property type="evidence" value="ECO:0007669"/>
    <property type="project" value="UniProtKB-KW"/>
</dbReference>
<dbReference type="InterPro" id="IPR005467">
    <property type="entry name" value="His_kinase_dom"/>
</dbReference>
<dbReference type="EC" id="2.7.13.3" evidence="2"/>
<dbReference type="SMART" id="SM00387">
    <property type="entry name" value="HATPase_c"/>
    <property type="match status" value="1"/>
</dbReference>
<dbReference type="Pfam" id="PF02518">
    <property type="entry name" value="HATPase_c"/>
    <property type="match status" value="1"/>
</dbReference>
<comment type="catalytic activity">
    <reaction evidence="1">
        <text>ATP + protein L-histidine = ADP + protein N-phospho-L-histidine.</text>
        <dbReference type="EC" id="2.7.13.3"/>
    </reaction>
</comment>
<evidence type="ECO:0000256" key="8">
    <source>
        <dbReference type="ARBA" id="ARBA00023012"/>
    </source>
</evidence>
<protein>
    <recommendedName>
        <fullName evidence="2">histidine kinase</fullName>
        <ecNumber evidence="2">2.7.13.3</ecNumber>
    </recommendedName>
</protein>
<feature type="domain" description="Histidine kinase" evidence="9">
    <location>
        <begin position="156"/>
        <end position="368"/>
    </location>
</feature>
<dbReference type="EMBL" id="CP051685">
    <property type="protein sequence ID" value="QJE00469.1"/>
    <property type="molecule type" value="Genomic_DNA"/>
</dbReference>
<dbReference type="SUPFAM" id="SSF55874">
    <property type="entry name" value="ATPase domain of HSP90 chaperone/DNA topoisomerase II/histidine kinase"/>
    <property type="match status" value="1"/>
</dbReference>
<evidence type="ECO:0000256" key="7">
    <source>
        <dbReference type="ARBA" id="ARBA00022840"/>
    </source>
</evidence>
<dbReference type="PANTHER" id="PTHR42878">
    <property type="entry name" value="TWO-COMPONENT HISTIDINE KINASE"/>
    <property type="match status" value="1"/>
</dbReference>
<keyword evidence="3" id="KW-0597">Phosphoprotein</keyword>
<evidence type="ECO:0000313" key="11">
    <source>
        <dbReference type="Proteomes" id="UP000502415"/>
    </source>
</evidence>
<evidence type="ECO:0000256" key="1">
    <source>
        <dbReference type="ARBA" id="ARBA00000085"/>
    </source>
</evidence>
<evidence type="ECO:0000256" key="5">
    <source>
        <dbReference type="ARBA" id="ARBA00022741"/>
    </source>
</evidence>
<keyword evidence="4" id="KW-0808">Transferase</keyword>
<evidence type="ECO:0000256" key="2">
    <source>
        <dbReference type="ARBA" id="ARBA00012438"/>
    </source>
</evidence>
<dbReference type="PROSITE" id="PS50109">
    <property type="entry name" value="HIS_KIN"/>
    <property type="match status" value="1"/>
</dbReference>
<proteinExistence type="predicted"/>
<keyword evidence="7" id="KW-0067">ATP-binding</keyword>